<proteinExistence type="predicted"/>
<dbReference type="AlphaFoldDB" id="A0A843UF75"/>
<protein>
    <submittedName>
        <fullName evidence="2">Uncharacterized protein</fullName>
    </submittedName>
</protein>
<evidence type="ECO:0000256" key="1">
    <source>
        <dbReference type="SAM" id="MobiDB-lite"/>
    </source>
</evidence>
<sequence length="26" mass="2995">MQESTPEKLSFSESTPALQRSRPQFI</sequence>
<name>A0A843UF75_COLES</name>
<gene>
    <name evidence="2" type="ORF">Taro_013004</name>
</gene>
<accession>A0A843UF75</accession>
<reference evidence="2" key="1">
    <citation type="submission" date="2017-07" db="EMBL/GenBank/DDBJ databases">
        <title>Taro Niue Genome Assembly and Annotation.</title>
        <authorList>
            <person name="Atibalentja N."/>
            <person name="Keating K."/>
            <person name="Fields C.J."/>
        </authorList>
    </citation>
    <scope>NUCLEOTIDE SEQUENCE</scope>
    <source>
        <strain evidence="2">Niue_2</strain>
        <tissue evidence="2">Leaf</tissue>
    </source>
</reference>
<feature type="compositionally biased region" description="Polar residues" evidence="1">
    <location>
        <begin position="11"/>
        <end position="26"/>
    </location>
</feature>
<evidence type="ECO:0000313" key="3">
    <source>
        <dbReference type="Proteomes" id="UP000652761"/>
    </source>
</evidence>
<feature type="region of interest" description="Disordered" evidence="1">
    <location>
        <begin position="1"/>
        <end position="26"/>
    </location>
</feature>
<organism evidence="2 3">
    <name type="scientific">Colocasia esculenta</name>
    <name type="common">Wild taro</name>
    <name type="synonym">Arum esculentum</name>
    <dbReference type="NCBI Taxonomy" id="4460"/>
    <lineage>
        <taxon>Eukaryota</taxon>
        <taxon>Viridiplantae</taxon>
        <taxon>Streptophyta</taxon>
        <taxon>Embryophyta</taxon>
        <taxon>Tracheophyta</taxon>
        <taxon>Spermatophyta</taxon>
        <taxon>Magnoliopsida</taxon>
        <taxon>Liliopsida</taxon>
        <taxon>Araceae</taxon>
        <taxon>Aroideae</taxon>
        <taxon>Colocasieae</taxon>
        <taxon>Colocasia</taxon>
    </lineage>
</organism>
<dbReference type="EMBL" id="NMUH01000514">
    <property type="protein sequence ID" value="MQL80560.1"/>
    <property type="molecule type" value="Genomic_DNA"/>
</dbReference>
<dbReference type="Proteomes" id="UP000652761">
    <property type="component" value="Unassembled WGS sequence"/>
</dbReference>
<keyword evidence="3" id="KW-1185">Reference proteome</keyword>
<evidence type="ECO:0000313" key="2">
    <source>
        <dbReference type="EMBL" id="MQL80560.1"/>
    </source>
</evidence>
<comment type="caution">
    <text evidence="2">The sequence shown here is derived from an EMBL/GenBank/DDBJ whole genome shotgun (WGS) entry which is preliminary data.</text>
</comment>